<feature type="repeat" description="WD" evidence="3">
    <location>
        <begin position="655"/>
        <end position="689"/>
    </location>
</feature>
<dbReference type="PROSITE" id="PS50294">
    <property type="entry name" value="WD_REPEATS_REGION"/>
    <property type="match status" value="1"/>
</dbReference>
<proteinExistence type="predicted"/>
<dbReference type="PROSITE" id="PS50837">
    <property type="entry name" value="NACHT"/>
    <property type="match status" value="1"/>
</dbReference>
<dbReference type="InterPro" id="IPR027417">
    <property type="entry name" value="P-loop_NTPase"/>
</dbReference>
<evidence type="ECO:0000256" key="1">
    <source>
        <dbReference type="ARBA" id="ARBA00022574"/>
    </source>
</evidence>
<evidence type="ECO:0000259" key="4">
    <source>
        <dbReference type="PROSITE" id="PS50837"/>
    </source>
</evidence>
<dbReference type="InterPro" id="IPR001680">
    <property type="entry name" value="WD40_rpt"/>
</dbReference>
<organism evidence="5 6">
    <name type="scientific">Purpureocillium lilacinum</name>
    <name type="common">Paecilomyces lilacinus</name>
    <dbReference type="NCBI Taxonomy" id="33203"/>
    <lineage>
        <taxon>Eukaryota</taxon>
        <taxon>Fungi</taxon>
        <taxon>Dikarya</taxon>
        <taxon>Ascomycota</taxon>
        <taxon>Pezizomycotina</taxon>
        <taxon>Sordariomycetes</taxon>
        <taxon>Hypocreomycetidae</taxon>
        <taxon>Hypocreales</taxon>
        <taxon>Ophiocordycipitaceae</taxon>
        <taxon>Purpureocillium</taxon>
    </lineage>
</organism>
<dbReference type="InterPro" id="IPR036322">
    <property type="entry name" value="WD40_repeat_dom_sf"/>
</dbReference>
<reference evidence="5 6" key="1">
    <citation type="journal article" date="2016" name="Front. Microbiol.">
        <title>Genome and transcriptome sequences reveal the specific parasitism of the nematophagous Purpureocillium lilacinum 36-1.</title>
        <authorList>
            <person name="Xie J."/>
            <person name="Li S."/>
            <person name="Mo C."/>
            <person name="Xiao X."/>
            <person name="Peng D."/>
            <person name="Wang G."/>
            <person name="Xiao Y."/>
        </authorList>
    </citation>
    <scope>NUCLEOTIDE SEQUENCE [LARGE SCALE GENOMIC DNA]</scope>
    <source>
        <strain evidence="5 6">36-1</strain>
    </source>
</reference>
<feature type="non-terminal residue" evidence="5">
    <location>
        <position position="689"/>
    </location>
</feature>
<dbReference type="SMART" id="SM00320">
    <property type="entry name" value="WD40"/>
    <property type="match status" value="1"/>
</dbReference>
<comment type="caution">
    <text evidence="5">The sequence shown here is derived from an EMBL/GenBank/DDBJ whole genome shotgun (WGS) entry which is preliminary data.</text>
</comment>
<evidence type="ECO:0000313" key="6">
    <source>
        <dbReference type="Proteomes" id="UP000245956"/>
    </source>
</evidence>
<dbReference type="SUPFAM" id="SSF50978">
    <property type="entry name" value="WD40 repeat-like"/>
    <property type="match status" value="1"/>
</dbReference>
<dbReference type="InterPro" id="IPR056884">
    <property type="entry name" value="NPHP3-like_N"/>
</dbReference>
<evidence type="ECO:0000313" key="5">
    <source>
        <dbReference type="EMBL" id="PWI64374.1"/>
    </source>
</evidence>
<dbReference type="InterPro" id="IPR007111">
    <property type="entry name" value="NACHT_NTPase"/>
</dbReference>
<dbReference type="Gene3D" id="2.130.10.10">
    <property type="entry name" value="YVTN repeat-like/Quinoprotein amine dehydrogenase"/>
    <property type="match status" value="1"/>
</dbReference>
<dbReference type="EMBL" id="LCWV01000067">
    <property type="protein sequence ID" value="PWI64374.1"/>
    <property type="molecule type" value="Genomic_DNA"/>
</dbReference>
<dbReference type="PANTHER" id="PTHR10039">
    <property type="entry name" value="AMELOGENIN"/>
    <property type="match status" value="1"/>
</dbReference>
<evidence type="ECO:0000256" key="3">
    <source>
        <dbReference type="PROSITE-ProRule" id="PRU00221"/>
    </source>
</evidence>
<dbReference type="Gene3D" id="3.40.50.300">
    <property type="entry name" value="P-loop containing nucleotide triphosphate hydrolases"/>
    <property type="match status" value="1"/>
</dbReference>
<dbReference type="SUPFAM" id="SSF52540">
    <property type="entry name" value="P-loop containing nucleoside triphosphate hydrolases"/>
    <property type="match status" value="1"/>
</dbReference>
<dbReference type="AlphaFoldDB" id="A0A2U3DQ53"/>
<dbReference type="PROSITE" id="PS50082">
    <property type="entry name" value="WD_REPEATS_2"/>
    <property type="match status" value="1"/>
</dbReference>
<dbReference type="PROSITE" id="PS00678">
    <property type="entry name" value="WD_REPEATS_1"/>
    <property type="match status" value="1"/>
</dbReference>
<sequence length="689" mass="77584">MPVAVACGGKVNHDALLRKEFGILRAIIEHANSSFDEGLRCLTDLRVTDPRDDKKRIEDTRGGLLESSYKWILDHPEFRRWRDDDESRLLWVKGDPGKGKTMLLIGIVNELERQLAQPKHAKQSTTQATVLSYFFCQGTDSNLNNAVAVLRGLIFLLAVQQPLLASDLRKKYEHAGPKLFEGVNAFFALSDILSGMLKDPSLARAYLVIDALDECETDLQRLLKLIVQNTSATGVKWIVSSRNRHDIEQQLKLDDSQARLSLELKANAEHVSHAVGVYIDDRVSQLQSLQDDDGLRHKAADILRQKADGTFLWVALVVQELQKVASYDVLVVLKEMPSGLEELYGRMMKQIQQLERRDPEFCRLVLSAAILTYRPLHVLELGLLSGLPEEISSKAERVQAIIKICGSFLTVREDQVYIIHQSAKDYLSGKAATTLFPSGREEAHHDIFLRSLHSMRSSLRRDIYDLRYPGFSIDDLKIPDPDPMVCLRYSCVRWVDHLCEAQRRDDLADGGSVHEFLQCYLLYWIEALGLCSAISDGVFALAKLEMLLKSERLLKPERVRKSERLLNLTRLLKLDRTPKTIPSESSLLSLTLDAHRFLLCNGLGIGNSPLQTYVSALLFSPTASLTRELFKKEAPQWVLTGPTVDERWSPLVRTLEGHNSGVWSVAFSPDGKLIASASQDKTVKVWDAA</sequence>
<dbReference type="InterPro" id="IPR019775">
    <property type="entry name" value="WD40_repeat_CS"/>
</dbReference>
<protein>
    <recommendedName>
        <fullName evidence="4">NACHT domain-containing protein</fullName>
    </recommendedName>
</protein>
<evidence type="ECO:0000256" key="2">
    <source>
        <dbReference type="ARBA" id="ARBA00022737"/>
    </source>
</evidence>
<keyword evidence="1 3" id="KW-0853">WD repeat</keyword>
<name>A0A2U3DQ53_PURLI</name>
<dbReference type="InterPro" id="IPR015943">
    <property type="entry name" value="WD40/YVTN_repeat-like_dom_sf"/>
</dbReference>
<gene>
    <name evidence="5" type="ORF">PCL_10512</name>
</gene>
<dbReference type="Pfam" id="PF24883">
    <property type="entry name" value="NPHP3_N"/>
    <property type="match status" value="1"/>
</dbReference>
<dbReference type="PANTHER" id="PTHR10039:SF14">
    <property type="entry name" value="NACHT DOMAIN-CONTAINING PROTEIN"/>
    <property type="match status" value="1"/>
</dbReference>
<dbReference type="Proteomes" id="UP000245956">
    <property type="component" value="Unassembled WGS sequence"/>
</dbReference>
<dbReference type="Pfam" id="PF00400">
    <property type="entry name" value="WD40"/>
    <property type="match status" value="1"/>
</dbReference>
<accession>A0A2U3DQ53</accession>
<feature type="domain" description="NACHT" evidence="4">
    <location>
        <begin position="88"/>
        <end position="251"/>
    </location>
</feature>
<keyword evidence="2" id="KW-0677">Repeat</keyword>